<proteinExistence type="predicted"/>
<accession>A0A6C0BF37</accession>
<name>A0A6C0BF37_9ZZZZ</name>
<dbReference type="AlphaFoldDB" id="A0A6C0BF37"/>
<protein>
    <submittedName>
        <fullName evidence="1">Uncharacterized protein</fullName>
    </submittedName>
</protein>
<sequence length="303" mass="35580">MSLILSKKHVYPIILPQQFFIDRFQQSNAFLEMNPSMHIDEQGKVTILIRCINYRKFYNKQFTMYGQYSISNYKILTGTIQPDSLLDLDQCKVQDLRYDTTLPTYPTYWKGMEDIRFVTSNTLLVTLPECNPNGNPSIFYATLDKNTIQIIESCKPNQKEKNWMPYPTNKGFSVIYSLNPFIIKDLKEDKMTHVVIPSEIASHLTGYHGSTNGVPFHQHYLFLIHINRERSYHRWLLFDPLNHMVQISDEFIFFAHSYIEFPVSICRFIDRIFISMGVNDDKAMIVETNINDIQKQFLLNLST</sequence>
<organism evidence="1">
    <name type="scientific">viral metagenome</name>
    <dbReference type="NCBI Taxonomy" id="1070528"/>
    <lineage>
        <taxon>unclassified sequences</taxon>
        <taxon>metagenomes</taxon>
        <taxon>organismal metagenomes</taxon>
    </lineage>
</organism>
<dbReference type="EMBL" id="MN739154">
    <property type="protein sequence ID" value="QHS90917.1"/>
    <property type="molecule type" value="Genomic_DNA"/>
</dbReference>
<reference evidence="1" key="1">
    <citation type="journal article" date="2020" name="Nature">
        <title>Giant virus diversity and host interactions through global metagenomics.</title>
        <authorList>
            <person name="Schulz F."/>
            <person name="Roux S."/>
            <person name="Paez-Espino D."/>
            <person name="Jungbluth S."/>
            <person name="Walsh D.A."/>
            <person name="Denef V.J."/>
            <person name="McMahon K.D."/>
            <person name="Konstantinidis K.T."/>
            <person name="Eloe-Fadrosh E.A."/>
            <person name="Kyrpides N.C."/>
            <person name="Woyke T."/>
        </authorList>
    </citation>
    <scope>NUCLEOTIDE SEQUENCE</scope>
    <source>
        <strain evidence="1">GVMAG-M-3300013004-44</strain>
    </source>
</reference>
<evidence type="ECO:0000313" key="1">
    <source>
        <dbReference type="EMBL" id="QHS90917.1"/>
    </source>
</evidence>